<evidence type="ECO:0000256" key="7">
    <source>
        <dbReference type="ARBA" id="ARBA00023136"/>
    </source>
</evidence>
<dbReference type="GO" id="GO:0044718">
    <property type="term" value="P:siderophore transmembrane transport"/>
    <property type="evidence" value="ECO:0007669"/>
    <property type="project" value="TreeGrafter"/>
</dbReference>
<evidence type="ECO:0000259" key="13">
    <source>
        <dbReference type="Pfam" id="PF00593"/>
    </source>
</evidence>
<gene>
    <name evidence="15" type="ORF">BHW43_05755</name>
</gene>
<dbReference type="Gene3D" id="2.170.130.10">
    <property type="entry name" value="TonB-dependent receptor, plug domain"/>
    <property type="match status" value="1"/>
</dbReference>
<evidence type="ECO:0000256" key="4">
    <source>
        <dbReference type="ARBA" id="ARBA00022692"/>
    </source>
</evidence>
<evidence type="ECO:0008006" key="17">
    <source>
        <dbReference type="Google" id="ProtNLM"/>
    </source>
</evidence>
<dbReference type="AlphaFoldDB" id="A0A1Q6R5A3"/>
<comment type="subcellular location">
    <subcellularLocation>
        <location evidence="1 10">Cell outer membrane</location>
        <topology evidence="1 10">Multi-pass membrane protein</topology>
    </subcellularLocation>
</comment>
<feature type="chain" id="PRO_5012524935" description="TonB-dependent receptor" evidence="12">
    <location>
        <begin position="26"/>
        <end position="676"/>
    </location>
</feature>
<keyword evidence="6 11" id="KW-0798">TonB box</keyword>
<dbReference type="GO" id="GO:0009279">
    <property type="term" value="C:cell outer membrane"/>
    <property type="evidence" value="ECO:0007669"/>
    <property type="project" value="UniProtKB-SubCell"/>
</dbReference>
<evidence type="ECO:0000256" key="10">
    <source>
        <dbReference type="PROSITE-ProRule" id="PRU01360"/>
    </source>
</evidence>
<dbReference type="RefSeq" id="WP_303679849.1">
    <property type="nucleotide sequence ID" value="NZ_MNTG01000029.1"/>
</dbReference>
<dbReference type="PANTHER" id="PTHR30069:SF29">
    <property type="entry name" value="HEMOGLOBIN AND HEMOGLOBIN-HAPTOGLOBIN-BINDING PROTEIN 1-RELATED"/>
    <property type="match status" value="1"/>
</dbReference>
<keyword evidence="2 10" id="KW-0813">Transport</keyword>
<evidence type="ECO:0000259" key="14">
    <source>
        <dbReference type="Pfam" id="PF07715"/>
    </source>
</evidence>
<dbReference type="InterPro" id="IPR037066">
    <property type="entry name" value="Plug_dom_sf"/>
</dbReference>
<dbReference type="Pfam" id="PF07715">
    <property type="entry name" value="Plug"/>
    <property type="match status" value="1"/>
</dbReference>
<evidence type="ECO:0000256" key="1">
    <source>
        <dbReference type="ARBA" id="ARBA00004571"/>
    </source>
</evidence>
<proteinExistence type="inferred from homology"/>
<evidence type="ECO:0000256" key="9">
    <source>
        <dbReference type="ARBA" id="ARBA00023237"/>
    </source>
</evidence>
<comment type="caution">
    <text evidence="15">The sequence shown here is derived from an EMBL/GenBank/DDBJ whole genome shotgun (WGS) entry which is preliminary data.</text>
</comment>
<dbReference type="EMBL" id="MNTG01000029">
    <property type="protein sequence ID" value="OLA37564.1"/>
    <property type="molecule type" value="Genomic_DNA"/>
</dbReference>
<dbReference type="GO" id="GO:0015344">
    <property type="term" value="F:siderophore uptake transmembrane transporter activity"/>
    <property type="evidence" value="ECO:0007669"/>
    <property type="project" value="TreeGrafter"/>
</dbReference>
<keyword evidence="8" id="KW-0675">Receptor</keyword>
<dbReference type="PANTHER" id="PTHR30069">
    <property type="entry name" value="TONB-DEPENDENT OUTER MEMBRANE RECEPTOR"/>
    <property type="match status" value="1"/>
</dbReference>
<evidence type="ECO:0000256" key="6">
    <source>
        <dbReference type="ARBA" id="ARBA00023077"/>
    </source>
</evidence>
<comment type="similarity">
    <text evidence="10 11">Belongs to the TonB-dependent receptor family.</text>
</comment>
<organism evidence="15 16">
    <name type="scientific">Phascolarctobacterium succinatutens</name>
    <dbReference type="NCBI Taxonomy" id="626940"/>
    <lineage>
        <taxon>Bacteria</taxon>
        <taxon>Bacillati</taxon>
        <taxon>Bacillota</taxon>
        <taxon>Negativicutes</taxon>
        <taxon>Acidaminococcales</taxon>
        <taxon>Acidaminococcaceae</taxon>
        <taxon>Phascolarctobacterium</taxon>
    </lineage>
</organism>
<feature type="domain" description="TonB-dependent receptor-like beta-barrel" evidence="13">
    <location>
        <begin position="225"/>
        <end position="642"/>
    </location>
</feature>
<dbReference type="InterPro" id="IPR039426">
    <property type="entry name" value="TonB-dep_rcpt-like"/>
</dbReference>
<dbReference type="InterPro" id="IPR012910">
    <property type="entry name" value="Plug_dom"/>
</dbReference>
<evidence type="ECO:0000256" key="2">
    <source>
        <dbReference type="ARBA" id="ARBA00022448"/>
    </source>
</evidence>
<evidence type="ECO:0000256" key="12">
    <source>
        <dbReference type="SAM" id="SignalP"/>
    </source>
</evidence>
<sequence>MKMKKGLLMTALITGTLMSSAAAFAEELQEYSLDPMVITAQRMETKDLKTPAAVEVVTKEKIENSGAGSAYDVLQNALGIMSSAQGPNGAAMGSMTSKIIIRGVDKGTLVMVDGVPMNQDGKYNLEDIPSDMIEKIEIVRGGGSVLYGSEATGGVVNIITKNTVKNSVKVSAGNYGRERYAVSVGADRFNATASLENRGKISNMTTTVKNTAMGKTSYRHYDYIKGESKGILWNYNINDNVKFTHNYVENNNVMDVIDNTYLKSPYQRKEYDDHNNTFALAIDDKHGFTSNLSYGTQERNYDQITWKKDGTISKAIKYSWRKGYNTNLNVQKVFDVNEKDKFLLGASFKREELDVYGSAAKKMGNTPAKPERTGNYNRDIYSLYASYDWQMTDADKLIVNLRETFVRNAKGDNTDLSTGITTKTVQMNQSKFTPEIQYIRDLTDNSSFYAKAGKSYRLPELTKIFGGSVILPSVDLKPEHGVHYEMGYKLNEANRSWRLAVFNYDVKDAIESISGTAAEGNLIYSNTDVKNTGVELSLNVKHNDNLDSFWGVTYSNPKQKSFKTSSSAGGEWIKYNNQFQFNMGVNYHADKFASALSANYIGMRTDGTSAVHDRMKPALYTDLHFSYAPEKNQKAFLHINNLLDRKDYTTSKGPDETTYGYYTTGINFMVGYEYSF</sequence>
<keyword evidence="7 10" id="KW-0472">Membrane</keyword>
<feature type="signal peptide" evidence="12">
    <location>
        <begin position="1"/>
        <end position="25"/>
    </location>
</feature>
<evidence type="ECO:0000256" key="11">
    <source>
        <dbReference type="RuleBase" id="RU003357"/>
    </source>
</evidence>
<accession>A0A1Q6R5A3</accession>
<name>A0A1Q6R5A3_9FIRM</name>
<dbReference type="InterPro" id="IPR000531">
    <property type="entry name" value="Beta-barrel_TonB"/>
</dbReference>
<feature type="domain" description="TonB-dependent receptor plug" evidence="14">
    <location>
        <begin position="48"/>
        <end position="155"/>
    </location>
</feature>
<evidence type="ECO:0000313" key="16">
    <source>
        <dbReference type="Proteomes" id="UP000186777"/>
    </source>
</evidence>
<keyword evidence="3 10" id="KW-1134">Transmembrane beta strand</keyword>
<evidence type="ECO:0000313" key="15">
    <source>
        <dbReference type="EMBL" id="OLA37564.1"/>
    </source>
</evidence>
<evidence type="ECO:0000256" key="3">
    <source>
        <dbReference type="ARBA" id="ARBA00022452"/>
    </source>
</evidence>
<keyword evidence="9 10" id="KW-0998">Cell outer membrane</keyword>
<dbReference type="CDD" id="cd01347">
    <property type="entry name" value="ligand_gated_channel"/>
    <property type="match status" value="1"/>
</dbReference>
<dbReference type="Proteomes" id="UP000186777">
    <property type="component" value="Unassembled WGS sequence"/>
</dbReference>
<dbReference type="Gene3D" id="2.40.170.20">
    <property type="entry name" value="TonB-dependent receptor, beta-barrel domain"/>
    <property type="match status" value="1"/>
</dbReference>
<dbReference type="SUPFAM" id="SSF56935">
    <property type="entry name" value="Porins"/>
    <property type="match status" value="1"/>
</dbReference>
<dbReference type="STRING" id="626940.BHW43_05755"/>
<evidence type="ECO:0000256" key="5">
    <source>
        <dbReference type="ARBA" id="ARBA00022729"/>
    </source>
</evidence>
<reference evidence="15 16" key="1">
    <citation type="journal article" date="2016" name="Nat. Biotechnol.">
        <title>Measurement of bacterial replication rates in microbial communities.</title>
        <authorList>
            <person name="Brown C.T."/>
            <person name="Olm M.R."/>
            <person name="Thomas B.C."/>
            <person name="Banfield J.F."/>
        </authorList>
    </citation>
    <scope>NUCLEOTIDE SEQUENCE [LARGE SCALE GENOMIC DNA]</scope>
    <source>
        <strain evidence="15">46_33</strain>
    </source>
</reference>
<evidence type="ECO:0000256" key="8">
    <source>
        <dbReference type="ARBA" id="ARBA00023170"/>
    </source>
</evidence>
<protein>
    <recommendedName>
        <fullName evidence="17">TonB-dependent receptor</fullName>
    </recommendedName>
</protein>
<keyword evidence="5 12" id="KW-0732">Signal</keyword>
<dbReference type="PROSITE" id="PS52016">
    <property type="entry name" value="TONB_DEPENDENT_REC_3"/>
    <property type="match status" value="1"/>
</dbReference>
<dbReference type="Pfam" id="PF00593">
    <property type="entry name" value="TonB_dep_Rec_b-barrel"/>
    <property type="match status" value="1"/>
</dbReference>
<dbReference type="InterPro" id="IPR036942">
    <property type="entry name" value="Beta-barrel_TonB_sf"/>
</dbReference>
<keyword evidence="4 10" id="KW-0812">Transmembrane</keyword>